<gene>
    <name evidence="2" type="ORF">GCM10023116_48520</name>
</gene>
<evidence type="ECO:0008006" key="4">
    <source>
        <dbReference type="Google" id="ProtNLM"/>
    </source>
</evidence>
<accession>A0ABP8VAI0</accession>
<evidence type="ECO:0000256" key="1">
    <source>
        <dbReference type="SAM" id="MobiDB-lite"/>
    </source>
</evidence>
<reference evidence="3" key="1">
    <citation type="journal article" date="2019" name="Int. J. Syst. Evol. Microbiol.">
        <title>The Global Catalogue of Microorganisms (GCM) 10K type strain sequencing project: providing services to taxonomists for standard genome sequencing and annotation.</title>
        <authorList>
            <consortium name="The Broad Institute Genomics Platform"/>
            <consortium name="The Broad Institute Genome Sequencing Center for Infectious Disease"/>
            <person name="Wu L."/>
            <person name="Ma J."/>
        </authorList>
    </citation>
    <scope>NUCLEOTIDE SEQUENCE [LARGE SCALE GENOMIC DNA]</scope>
    <source>
        <strain evidence="3">JCM 17805</strain>
    </source>
</reference>
<evidence type="ECO:0000313" key="2">
    <source>
        <dbReference type="EMBL" id="GAA4652568.1"/>
    </source>
</evidence>
<dbReference type="Proteomes" id="UP001500604">
    <property type="component" value="Unassembled WGS sequence"/>
</dbReference>
<sequence>MEDLLKQTPRLDLTPTPVGESRASFDTYDRALSMIAEGKRSRDRLVIDALEVHNGVRVELIETGEEAEAAGEASDALEAASDPTCFTNTDFARKIGVPRPRLNLALVAMGILTSRKRSGKHGDYQYYEITDEGMAYCAYGRIRGGVVSIHHSPGSILYRTTLLELRALIIKTAANL</sequence>
<comment type="caution">
    <text evidence="2">The sequence shown here is derived from an EMBL/GenBank/DDBJ whole genome shotgun (WGS) entry which is preliminary data.</text>
</comment>
<dbReference type="EMBL" id="BAABFL010000477">
    <property type="protein sequence ID" value="GAA4652568.1"/>
    <property type="molecule type" value="Genomic_DNA"/>
</dbReference>
<proteinExistence type="predicted"/>
<name>A0ABP8VAI0_9GAMM</name>
<dbReference type="RefSeq" id="WP_345199160.1">
    <property type="nucleotide sequence ID" value="NZ_BAABFL010000477.1"/>
</dbReference>
<keyword evidence="3" id="KW-1185">Reference proteome</keyword>
<protein>
    <recommendedName>
        <fullName evidence="4">Antirepressor protein C-terminal domain-containing protein</fullName>
    </recommendedName>
</protein>
<evidence type="ECO:0000313" key="3">
    <source>
        <dbReference type="Proteomes" id="UP001500604"/>
    </source>
</evidence>
<organism evidence="2 3">
    <name type="scientific">Kistimonas scapharcae</name>
    <dbReference type="NCBI Taxonomy" id="1036133"/>
    <lineage>
        <taxon>Bacteria</taxon>
        <taxon>Pseudomonadati</taxon>
        <taxon>Pseudomonadota</taxon>
        <taxon>Gammaproteobacteria</taxon>
        <taxon>Oceanospirillales</taxon>
        <taxon>Endozoicomonadaceae</taxon>
        <taxon>Kistimonas</taxon>
    </lineage>
</organism>
<feature type="region of interest" description="Disordered" evidence="1">
    <location>
        <begin position="1"/>
        <end position="20"/>
    </location>
</feature>